<dbReference type="GO" id="GO:0051015">
    <property type="term" value="F:actin filament binding"/>
    <property type="evidence" value="ECO:0007669"/>
    <property type="project" value="TreeGrafter"/>
</dbReference>
<evidence type="ECO:0000256" key="1">
    <source>
        <dbReference type="SAM" id="Coils"/>
    </source>
</evidence>
<protein>
    <recommendedName>
        <fullName evidence="2">Calcium-regulated actin-bundling protein C-terminal domain-containing protein</fullName>
    </recommendedName>
</protein>
<evidence type="ECO:0000259" key="2">
    <source>
        <dbReference type="Pfam" id="PF18060"/>
    </source>
</evidence>
<gene>
    <name evidence="3" type="ORF">LAMO00422_LOCUS12160</name>
</gene>
<keyword evidence="1" id="KW-0175">Coiled coil</keyword>
<feature type="domain" description="Calcium-regulated actin-bundling protein C-terminal" evidence="2">
    <location>
        <begin position="243"/>
        <end position="319"/>
    </location>
</feature>
<dbReference type="InterPro" id="IPR040810">
    <property type="entry name" value="F_actin_bund_C"/>
</dbReference>
<name>A0A7S0DG62_9EUKA</name>
<proteinExistence type="predicted"/>
<evidence type="ECO:0000313" key="3">
    <source>
        <dbReference type="EMBL" id="CAD8453220.1"/>
    </source>
</evidence>
<dbReference type="GO" id="GO:0030863">
    <property type="term" value="C:cortical cytoskeleton"/>
    <property type="evidence" value="ECO:0007669"/>
    <property type="project" value="TreeGrafter"/>
</dbReference>
<accession>A0A7S0DG62</accession>
<dbReference type="PANTHER" id="PTHR37009">
    <property type="entry name" value="EF-HAND DOMAIN-CONTAINING PROTEIN"/>
    <property type="match status" value="1"/>
</dbReference>
<dbReference type="Pfam" id="PF18060">
    <property type="entry name" value="F_actin_bund_C"/>
    <property type="match status" value="1"/>
</dbReference>
<feature type="coiled-coil region" evidence="1">
    <location>
        <begin position="238"/>
        <end position="265"/>
    </location>
</feature>
<dbReference type="EMBL" id="HBEM01017794">
    <property type="protein sequence ID" value="CAD8453220.1"/>
    <property type="molecule type" value="Transcribed_RNA"/>
</dbReference>
<organism evidence="3">
    <name type="scientific">Amorphochlora amoebiformis</name>
    <dbReference type="NCBI Taxonomy" id="1561963"/>
    <lineage>
        <taxon>Eukaryota</taxon>
        <taxon>Sar</taxon>
        <taxon>Rhizaria</taxon>
        <taxon>Cercozoa</taxon>
        <taxon>Chlorarachniophyceae</taxon>
        <taxon>Amorphochlora</taxon>
    </lineage>
</organism>
<sequence length="353" mass="40269">MSGVASHKKVFEDISKGDKKLKKGSTVVKDPLARTKLLGSVKKSTKLKKVSKPNAGLSRAQKHAFNRARAEKKGESFVEKLDEEGLRFFNHVTDQKFSDQAIAFLNAYWHEVGSQADFIYSVAWDTFKYADMHARGINYVHKYKQGSKLEFDIGLYFYERLCKFLGESKNKQWKDEKFAVSQPKLMTAVARKKELRLIDVNFDNQMAMIEYLLYQYREFANPSDFVTRAMSQDEHPEVRKARLALEEVNRRIQAYEAEKQRLTDESKKSGVKGLTAKNMLAQLEAGPLWEKLQAALITAEAAVRIATKKYGGGKFISDGKSSGKAIGSNQGSIWWLNRDLAEKKKKYGRRAKK</sequence>
<dbReference type="GO" id="GO:0030046">
    <property type="term" value="P:parallel actin filament bundle assembly"/>
    <property type="evidence" value="ECO:0007669"/>
    <property type="project" value="TreeGrafter"/>
</dbReference>
<reference evidence="3" key="1">
    <citation type="submission" date="2021-01" db="EMBL/GenBank/DDBJ databases">
        <authorList>
            <person name="Corre E."/>
            <person name="Pelletier E."/>
            <person name="Niang G."/>
            <person name="Scheremetjew M."/>
            <person name="Finn R."/>
            <person name="Kale V."/>
            <person name="Holt S."/>
            <person name="Cochrane G."/>
            <person name="Meng A."/>
            <person name="Brown T."/>
            <person name="Cohen L."/>
        </authorList>
    </citation>
    <scope>NUCLEOTIDE SEQUENCE</scope>
    <source>
        <strain evidence="3">CCMP2058</strain>
    </source>
</reference>
<dbReference type="InterPro" id="IPR053356">
    <property type="entry name" value="Calcium-reg_actin-bundling"/>
</dbReference>
<dbReference type="GO" id="GO:0051764">
    <property type="term" value="P:actin crosslink formation"/>
    <property type="evidence" value="ECO:0007669"/>
    <property type="project" value="TreeGrafter"/>
</dbReference>
<dbReference type="AlphaFoldDB" id="A0A7S0DG62"/>
<dbReference type="PANTHER" id="PTHR37009:SF1">
    <property type="entry name" value="CALCIUM-REGULATED ACTIN-BUNDLING PROTEIN"/>
    <property type="match status" value="1"/>
</dbReference>